<evidence type="ECO:0000313" key="2">
    <source>
        <dbReference type="Proteomes" id="UP000198703"/>
    </source>
</evidence>
<evidence type="ECO:0000313" key="1">
    <source>
        <dbReference type="EMBL" id="SEA64993.1"/>
    </source>
</evidence>
<protein>
    <submittedName>
        <fullName evidence="1">Uncharacterized protein</fullName>
    </submittedName>
</protein>
<reference evidence="1 2" key="1">
    <citation type="submission" date="2016-10" db="EMBL/GenBank/DDBJ databases">
        <authorList>
            <person name="de Groot N.N."/>
        </authorList>
    </citation>
    <scope>NUCLEOTIDE SEQUENCE [LARGE SCALE GENOMIC DNA]</scope>
    <source>
        <strain evidence="1 2">DSM 15345</strain>
    </source>
</reference>
<dbReference type="Proteomes" id="UP000198703">
    <property type="component" value="Unassembled WGS sequence"/>
</dbReference>
<name>A0A1H4CX00_9RHOB</name>
<dbReference type="STRING" id="89524.SAMN05444370_10889"/>
<proteinExistence type="predicted"/>
<organism evidence="1 2">
    <name type="scientific">Rubrimonas cliftonensis</name>
    <dbReference type="NCBI Taxonomy" id="89524"/>
    <lineage>
        <taxon>Bacteria</taxon>
        <taxon>Pseudomonadati</taxon>
        <taxon>Pseudomonadota</taxon>
        <taxon>Alphaproteobacteria</taxon>
        <taxon>Rhodobacterales</taxon>
        <taxon>Paracoccaceae</taxon>
        <taxon>Rubrimonas</taxon>
    </lineage>
</organism>
<gene>
    <name evidence="1" type="ORF">SAMN05444370_10889</name>
</gene>
<dbReference type="RefSeq" id="WP_175478909.1">
    <property type="nucleotide sequence ID" value="NZ_FNQM01000008.1"/>
</dbReference>
<sequence>MFFRKAAAPSTARQARGPVCGVALVGDGADAGWEDALWTALNECAPAWRLDVSAPPHAAGAAFRRAVAPGDVAAALSAALDEAAASGEGALALVFPSLAAATLVGAAAGRAGRVCVAPPRIAPGDAAPLARLARSGLRVGLWSSVGVDLWARTEADLDALRRAGAGAVRLGALEVGAPAPLAQAADELRAAGLLGGVVALAPGAAAADGLSALAAFADALAAAGAAGPFTAPPGSAQAIDAASGLAAVSIGAAETDGAADLAVVCADDPGHEERAARLLAQGCAVILLCGDEARRLSAPAAPDALADRLRAALGIPAQAPSVVGARLAERLGVSVAVDRALFNPWTRLFVLDADVAGDVSPDDLGGDISAPGGGGLVNAWARSVAPRPGYAARLRASAVLAAGVEPEDLSVTLGLRGWPVARLSGDVAPSVERSGLIALQPDAAGGARIDFWGEPGDARLQVGRRQVVAEPVRADPGRPATFSTTQPFPFDRETLTTLPEAGVGQKFTAFAALTAPARPSSARLAAMRDRFAGREAWLIGNGPSVRLADLDRLQDAGALCFGFNRFHLAHDRTRLRPAFTVTADRQMIEDFGLEIVASSGGMVFVANDRCPDLAGDYCWVRQVGMFPSLFSRDASRFVTPGGSSLYVAMQIGYFLGVRKWRVYGADFAFRFEPSLRGGDVFRAATGDGNHFIAGYRSGRAWCPPSIENIMPSFLAARQLMEAEGGFIRNATRGGALEVFEREEFDHALAAV</sequence>
<dbReference type="EMBL" id="FNQM01000008">
    <property type="protein sequence ID" value="SEA64993.1"/>
    <property type="molecule type" value="Genomic_DNA"/>
</dbReference>
<accession>A0A1H4CX00</accession>
<dbReference type="AlphaFoldDB" id="A0A1H4CX00"/>
<keyword evidence="2" id="KW-1185">Reference proteome</keyword>